<evidence type="ECO:0000313" key="1">
    <source>
        <dbReference type="EMBL" id="ATA90327.1"/>
    </source>
</evidence>
<name>A0A250G2B1_9FLAO</name>
<gene>
    <name evidence="1" type="ORF">CGC58_11650</name>
</gene>
<proteinExistence type="predicted"/>
<evidence type="ECO:0008006" key="3">
    <source>
        <dbReference type="Google" id="ProtNLM"/>
    </source>
</evidence>
<evidence type="ECO:0000313" key="2">
    <source>
        <dbReference type="Proteomes" id="UP000217348"/>
    </source>
</evidence>
<accession>A0A250G2B1</accession>
<sequence length="370" mass="42522">MENFSYLPINWTQGMNVSSSHFIATENFLLERLLKTISLSYNHFYGILPKSNASYTDIRVRNLGNTTHISLNSYSGICPGGYPLLIDETNNDNLNYIIEKSQERSEQKWDIVLSVFPFQRVPTGVPDANELPLRFPYVKTLFQLGVLPYQEQVEHAQFSVVIGVLKKTTAGYELDGNYIPPSLTMNAHESLKDYMLSFSNALFLIEESLKKILIKIQTQPNQTSITKSLFILCKEMLRHLSSINFSWKNMMSNLSPFQVTEMLSSFAGAILTGLFFLSKKDKEEVLKYFHEWNGILPATFEQMLKDIHDNKYNHNRINLSMFVIDGMLQTMGELLIMLSQLEFVGQHKEGIVISERQIQSNTENNRWTVD</sequence>
<organism evidence="1 2">
    <name type="scientific">Capnocytophaga stomatis</name>
    <dbReference type="NCBI Taxonomy" id="1848904"/>
    <lineage>
        <taxon>Bacteria</taxon>
        <taxon>Pseudomonadati</taxon>
        <taxon>Bacteroidota</taxon>
        <taxon>Flavobacteriia</taxon>
        <taxon>Flavobacteriales</taxon>
        <taxon>Flavobacteriaceae</taxon>
        <taxon>Capnocytophaga</taxon>
    </lineage>
</organism>
<protein>
    <recommendedName>
        <fullName evidence="3">Type VI secretion system-associated protein</fullName>
    </recommendedName>
</protein>
<dbReference type="RefSeq" id="WP_095896869.1">
    <property type="nucleotide sequence ID" value="NZ_BOPJ01000006.1"/>
</dbReference>
<dbReference type="Pfam" id="PF05936">
    <property type="entry name" value="T6SS_VasE"/>
    <property type="match status" value="1"/>
</dbReference>
<dbReference type="InterPro" id="IPR010263">
    <property type="entry name" value="T6SS_TssK"/>
</dbReference>
<reference evidence="2" key="1">
    <citation type="submission" date="2017-06" db="EMBL/GenBank/DDBJ databases">
        <title>Capnocytophaga spp. assemblies.</title>
        <authorList>
            <person name="Gulvik C.A."/>
        </authorList>
    </citation>
    <scope>NUCLEOTIDE SEQUENCE [LARGE SCALE GENOMIC DNA]</scope>
    <source>
        <strain evidence="2">H2177</strain>
    </source>
</reference>
<dbReference type="EMBL" id="CP022387">
    <property type="protein sequence ID" value="ATA90327.1"/>
    <property type="molecule type" value="Genomic_DNA"/>
</dbReference>
<dbReference type="AlphaFoldDB" id="A0A250G2B1"/>
<dbReference type="Proteomes" id="UP000217348">
    <property type="component" value="Chromosome"/>
</dbReference>
<dbReference type="KEGG" id="csto:CGC58_11650"/>
<dbReference type="OrthoDB" id="1090702at2"/>